<evidence type="ECO:0000313" key="5">
    <source>
        <dbReference type="Proteomes" id="UP000469185"/>
    </source>
</evidence>
<dbReference type="Proteomes" id="UP000469185">
    <property type="component" value="Unassembled WGS sequence"/>
</dbReference>
<evidence type="ECO:0000256" key="2">
    <source>
        <dbReference type="ARBA" id="ARBA00022840"/>
    </source>
</evidence>
<dbReference type="GO" id="GO:0004016">
    <property type="term" value="F:adenylate cyclase activity"/>
    <property type="evidence" value="ECO:0007669"/>
    <property type="project" value="TreeGrafter"/>
</dbReference>
<proteinExistence type="predicted"/>
<dbReference type="InterPro" id="IPR011990">
    <property type="entry name" value="TPR-like_helical_dom_sf"/>
</dbReference>
<dbReference type="SUPFAM" id="SSF52540">
    <property type="entry name" value="P-loop containing nucleoside triphosphate hydrolases"/>
    <property type="match status" value="1"/>
</dbReference>
<dbReference type="SUPFAM" id="SSF46894">
    <property type="entry name" value="C-terminal effector domain of the bipartite response regulators"/>
    <property type="match status" value="1"/>
</dbReference>
<dbReference type="AlphaFoldDB" id="A0A6N9YLA9"/>
<keyword evidence="2" id="KW-0067">ATP-binding</keyword>
<dbReference type="GO" id="GO:0003677">
    <property type="term" value="F:DNA binding"/>
    <property type="evidence" value="ECO:0007669"/>
    <property type="project" value="InterPro"/>
</dbReference>
<gene>
    <name evidence="4" type="ORF">G1H11_10660</name>
</gene>
<keyword evidence="5" id="KW-1185">Reference proteome</keyword>
<evidence type="ECO:0000259" key="3">
    <source>
        <dbReference type="PROSITE" id="PS50043"/>
    </source>
</evidence>
<dbReference type="Pfam" id="PF00196">
    <property type="entry name" value="GerE"/>
    <property type="match status" value="1"/>
</dbReference>
<dbReference type="Pfam" id="PF13191">
    <property type="entry name" value="AAA_16"/>
    <property type="match status" value="1"/>
</dbReference>
<accession>A0A6N9YLA9</accession>
<dbReference type="InterPro" id="IPR036388">
    <property type="entry name" value="WH-like_DNA-bd_sf"/>
</dbReference>
<dbReference type="Gene3D" id="1.25.40.10">
    <property type="entry name" value="Tetratricopeptide repeat domain"/>
    <property type="match status" value="1"/>
</dbReference>
<keyword evidence="1" id="KW-0547">Nucleotide-binding</keyword>
<name>A0A6N9YLA9_9ACTN</name>
<dbReference type="InterPro" id="IPR000792">
    <property type="entry name" value="Tscrpt_reg_LuxR_C"/>
</dbReference>
<dbReference type="PROSITE" id="PS50043">
    <property type="entry name" value="HTH_LUXR_2"/>
    <property type="match status" value="1"/>
</dbReference>
<dbReference type="Gene3D" id="1.10.10.10">
    <property type="entry name" value="Winged helix-like DNA-binding domain superfamily/Winged helix DNA-binding domain"/>
    <property type="match status" value="1"/>
</dbReference>
<dbReference type="InterPro" id="IPR016032">
    <property type="entry name" value="Sig_transdc_resp-reg_C-effctor"/>
</dbReference>
<dbReference type="PANTHER" id="PTHR16305:SF35">
    <property type="entry name" value="TRANSCRIPTIONAL ACTIVATOR DOMAIN"/>
    <property type="match status" value="1"/>
</dbReference>
<dbReference type="GO" id="GO:0006355">
    <property type="term" value="P:regulation of DNA-templated transcription"/>
    <property type="evidence" value="ECO:0007669"/>
    <property type="project" value="InterPro"/>
</dbReference>
<dbReference type="PRINTS" id="PR00038">
    <property type="entry name" value="HTHLUXR"/>
</dbReference>
<dbReference type="PANTHER" id="PTHR16305">
    <property type="entry name" value="TESTICULAR SOLUBLE ADENYLYL CYCLASE"/>
    <property type="match status" value="1"/>
</dbReference>
<evidence type="ECO:0000313" key="4">
    <source>
        <dbReference type="EMBL" id="NED95774.1"/>
    </source>
</evidence>
<comment type="caution">
    <text evidence="4">The sequence shown here is derived from an EMBL/GenBank/DDBJ whole genome shotgun (WGS) entry which is preliminary data.</text>
</comment>
<evidence type="ECO:0000256" key="1">
    <source>
        <dbReference type="ARBA" id="ARBA00022741"/>
    </source>
</evidence>
<reference evidence="4 5" key="1">
    <citation type="submission" date="2020-02" db="EMBL/GenBank/DDBJ databases">
        <authorList>
            <person name="Li X.-J."/>
            <person name="Feng X.-M."/>
        </authorList>
    </citation>
    <scope>NUCLEOTIDE SEQUENCE [LARGE SCALE GENOMIC DNA]</scope>
    <source>
        <strain evidence="4 5">CGMCC 4.7225</strain>
    </source>
</reference>
<dbReference type="InterPro" id="IPR027417">
    <property type="entry name" value="P-loop_NTPase"/>
</dbReference>
<dbReference type="CDD" id="cd06170">
    <property type="entry name" value="LuxR_C_like"/>
    <property type="match status" value="1"/>
</dbReference>
<dbReference type="GO" id="GO:0005524">
    <property type="term" value="F:ATP binding"/>
    <property type="evidence" value="ECO:0007669"/>
    <property type="project" value="UniProtKB-KW"/>
</dbReference>
<dbReference type="GO" id="GO:0005737">
    <property type="term" value="C:cytoplasm"/>
    <property type="evidence" value="ECO:0007669"/>
    <property type="project" value="TreeGrafter"/>
</dbReference>
<dbReference type="SMART" id="SM00421">
    <property type="entry name" value="HTH_LUXR"/>
    <property type="match status" value="1"/>
</dbReference>
<dbReference type="SUPFAM" id="SSF48452">
    <property type="entry name" value="TPR-like"/>
    <property type="match status" value="1"/>
</dbReference>
<protein>
    <submittedName>
        <fullName evidence="4">AAA family ATPase</fullName>
    </submittedName>
</protein>
<feature type="domain" description="HTH luxR-type" evidence="3">
    <location>
        <begin position="847"/>
        <end position="912"/>
    </location>
</feature>
<dbReference type="EMBL" id="JAAGOB010000005">
    <property type="protein sequence ID" value="NED95774.1"/>
    <property type="molecule type" value="Genomic_DNA"/>
</dbReference>
<organism evidence="4 5">
    <name type="scientific">Phytoactinopolyspora alkaliphila</name>
    <dbReference type="NCBI Taxonomy" id="1783498"/>
    <lineage>
        <taxon>Bacteria</taxon>
        <taxon>Bacillati</taxon>
        <taxon>Actinomycetota</taxon>
        <taxon>Actinomycetes</taxon>
        <taxon>Jiangellales</taxon>
        <taxon>Jiangellaceae</taxon>
        <taxon>Phytoactinopolyspora</taxon>
    </lineage>
</organism>
<sequence>MMLHGRVAEAAEIARVLATAAAGHGTALVIRGEAGIGKSALLDHVARSASHMRVLRAGCVESEAGMPYAALHLLLRPALDRIDGLPEPQAAALRAAFGLSGTVVPDQRLVGYAITTLLSRLATERPLVCLIDDAHGLDRESAGALALAARRLHTEAAAMVFAADDECPGFPATGLRELRLERLDGNAARELLARCPSELSAHTRERILDESDGNPMALLELAAALSPRQRFGHLPPEVIGLGALPVRGDAYAPFTSRIGRLPPSTRTLLGAVAADGRGELTVILHAAHSLGTSIDDLAVAERARLVVVADGRVGFRHPLIRPAAYHGVTITSRVVAHTALAQAYEAFGDEPASVWHRAAAATGPDERVAEHLEQLAECRPADHGRSVAAAAYQCAAELSSSMPNRGRRLAAAAVAASASGDLRRAAALADQALSMTGDDGVLARLAMIRAAAEAEAGLLRDAAWILLQGAAVVAEAAPDLAAAMLMTAARHAWACDYREALGLAATRVAVLRTSDTVRVCAAGIRGLAGLAGHDAARGMASLRRMILAAADGRPSLPIEVRLHVAEAALLVGDDGTARDLLTRLVATCRAQGRDDVLPHVLGLLAQAQLFLGLHQEARISGEQALEIARRTGIRQLPGQVHATLSRIAAVEGDEENSRDLAQRALSEGPTSIRQWAVGSRALLDLGLGRAEEAMERLSEDAPGWRTVVGPALLADTVEACARSGHRSAARVPLERLDEAATHSGTEWIRAVALRCHAMTSDDGAAGDLFAQAVFLHRQAPTRPFEQARTELAYGEWLRRSRRRTDARVYLRSALGIFDRIGAAPWTDRARAELRATGESRPQPRGEEVGGLATLTAQERMVTQLAATGLSNQEIAVRMSISPRTVGYHLYKAYPKLGITKRIELARLDLAASA</sequence>
<dbReference type="InterPro" id="IPR041664">
    <property type="entry name" value="AAA_16"/>
</dbReference>